<gene>
    <name evidence="3" type="ORF">FSP39_007351</name>
</gene>
<comment type="caution">
    <text evidence="3">The sequence shown here is derived from an EMBL/GenBank/DDBJ whole genome shotgun (WGS) entry which is preliminary data.</text>
</comment>
<feature type="transmembrane region" description="Helical" evidence="2">
    <location>
        <begin position="259"/>
        <end position="283"/>
    </location>
</feature>
<keyword evidence="2" id="KW-0812">Transmembrane</keyword>
<keyword evidence="2" id="KW-0472">Membrane</keyword>
<keyword evidence="2" id="KW-1133">Transmembrane helix</keyword>
<reference evidence="3" key="1">
    <citation type="submission" date="2019-08" db="EMBL/GenBank/DDBJ databases">
        <title>The improved chromosome-level genome for the pearl oyster Pinctada fucata martensii using PacBio sequencing and Hi-C.</title>
        <authorList>
            <person name="Zheng Z."/>
        </authorList>
    </citation>
    <scope>NUCLEOTIDE SEQUENCE</scope>
    <source>
        <strain evidence="3">ZZ-2019</strain>
        <tissue evidence="3">Adductor muscle</tissue>
    </source>
</reference>
<organism evidence="3 4">
    <name type="scientific">Pinctada imbricata</name>
    <name type="common">Atlantic pearl-oyster</name>
    <name type="synonym">Pinctada martensii</name>
    <dbReference type="NCBI Taxonomy" id="66713"/>
    <lineage>
        <taxon>Eukaryota</taxon>
        <taxon>Metazoa</taxon>
        <taxon>Spiralia</taxon>
        <taxon>Lophotrochozoa</taxon>
        <taxon>Mollusca</taxon>
        <taxon>Bivalvia</taxon>
        <taxon>Autobranchia</taxon>
        <taxon>Pteriomorphia</taxon>
        <taxon>Pterioida</taxon>
        <taxon>Pterioidea</taxon>
        <taxon>Pteriidae</taxon>
        <taxon>Pinctada</taxon>
    </lineage>
</organism>
<dbReference type="EMBL" id="VSWD01000007">
    <property type="protein sequence ID" value="KAK3097196.1"/>
    <property type="molecule type" value="Genomic_DNA"/>
</dbReference>
<protein>
    <submittedName>
        <fullName evidence="3">Uncharacterized protein</fullName>
    </submittedName>
</protein>
<feature type="compositionally biased region" description="Low complexity" evidence="1">
    <location>
        <begin position="159"/>
        <end position="173"/>
    </location>
</feature>
<dbReference type="Proteomes" id="UP001186944">
    <property type="component" value="Unassembled WGS sequence"/>
</dbReference>
<evidence type="ECO:0000256" key="1">
    <source>
        <dbReference type="SAM" id="MobiDB-lite"/>
    </source>
</evidence>
<feature type="compositionally biased region" description="Low complexity" evidence="1">
    <location>
        <begin position="222"/>
        <end position="233"/>
    </location>
</feature>
<feature type="region of interest" description="Disordered" evidence="1">
    <location>
        <begin position="144"/>
        <end position="173"/>
    </location>
</feature>
<sequence length="328" mass="35836">MVFRYECDNFYYGDDCMTDCLKEENKDKEVCPSSEKLKGTTEPITDWISRITTEKSTRDKKCQNLNISNSNCSLSTMEITSSNSLTSEPLATTESFIGIDSTWLSEVTTESMNQVSSETIRATTSSGSNSLSPEFTDVLHKLSTTSDQVTDSQERRTHTQNTKNTKQTKSKTSSTLLPLNSFSIYTNTKNRTSYLPISAVPVTSKPGNKSLKNISVSPIVPSDKTSSSKTTDSATNWIPTTVIDGGGGGNDSGGNPMDYWPAIVGGILGAVALIATAGVVIYFRKQRAKLKSTQDIYNVNPKQWTLQPPQENGTSYGMTEIALETEEV</sequence>
<evidence type="ECO:0000256" key="2">
    <source>
        <dbReference type="SAM" id="Phobius"/>
    </source>
</evidence>
<evidence type="ECO:0000313" key="4">
    <source>
        <dbReference type="Proteomes" id="UP001186944"/>
    </source>
</evidence>
<name>A0AA88Y418_PINIB</name>
<keyword evidence="4" id="KW-1185">Reference proteome</keyword>
<evidence type="ECO:0000313" key="3">
    <source>
        <dbReference type="EMBL" id="KAK3097196.1"/>
    </source>
</evidence>
<feature type="region of interest" description="Disordered" evidence="1">
    <location>
        <begin position="221"/>
        <end position="243"/>
    </location>
</feature>
<dbReference type="AlphaFoldDB" id="A0AA88Y418"/>
<accession>A0AA88Y418</accession>
<proteinExistence type="predicted"/>